<dbReference type="EMBL" id="DYWV01000074">
    <property type="protein sequence ID" value="HJF39718.1"/>
    <property type="molecule type" value="Genomic_DNA"/>
</dbReference>
<proteinExistence type="predicted"/>
<evidence type="ECO:0000313" key="2">
    <source>
        <dbReference type="Proteomes" id="UP000749320"/>
    </source>
</evidence>
<dbReference type="RefSeq" id="WP_178837643.1">
    <property type="nucleotide sequence ID" value="NZ_CAWUZP010000137.1"/>
</dbReference>
<dbReference type="Pfam" id="PF14305">
    <property type="entry name" value="ATPgrasp_TupA"/>
    <property type="match status" value="1"/>
</dbReference>
<reference evidence="1" key="1">
    <citation type="journal article" date="2021" name="PeerJ">
        <title>Extensive microbial diversity within the chicken gut microbiome revealed by metagenomics and culture.</title>
        <authorList>
            <person name="Gilroy R."/>
            <person name="Ravi A."/>
            <person name="Getino M."/>
            <person name="Pursley I."/>
            <person name="Horton D.L."/>
            <person name="Alikhan N.F."/>
            <person name="Baker D."/>
            <person name="Gharbi K."/>
            <person name="Hall N."/>
            <person name="Watson M."/>
            <person name="Adriaenssens E.M."/>
            <person name="Foster-Nyarko E."/>
            <person name="Jarju S."/>
            <person name="Secka A."/>
            <person name="Antonio M."/>
            <person name="Oren A."/>
            <person name="Chaudhuri R.R."/>
            <person name="La Ragione R."/>
            <person name="Hildebrand F."/>
            <person name="Pallen M.J."/>
        </authorList>
    </citation>
    <scope>NUCLEOTIDE SEQUENCE</scope>
    <source>
        <strain evidence="1">CHK193-16274</strain>
    </source>
</reference>
<dbReference type="Proteomes" id="UP000749320">
    <property type="component" value="Unassembled WGS sequence"/>
</dbReference>
<protein>
    <recommendedName>
        <fullName evidence="3">Glycosyl transferase</fullName>
    </recommendedName>
</protein>
<gene>
    <name evidence="1" type="ORF">K8V91_02230</name>
</gene>
<comment type="caution">
    <text evidence="1">The sequence shown here is derived from an EMBL/GenBank/DDBJ whole genome shotgun (WGS) entry which is preliminary data.</text>
</comment>
<evidence type="ECO:0000313" key="1">
    <source>
        <dbReference type="EMBL" id="HJF39718.1"/>
    </source>
</evidence>
<name>A0A921G9J2_9FIRM</name>
<organism evidence="1 2">
    <name type="scientific">Thomasclavelia spiroformis</name>
    <dbReference type="NCBI Taxonomy" id="29348"/>
    <lineage>
        <taxon>Bacteria</taxon>
        <taxon>Bacillati</taxon>
        <taxon>Bacillota</taxon>
        <taxon>Erysipelotrichia</taxon>
        <taxon>Erysipelotrichales</taxon>
        <taxon>Coprobacillaceae</taxon>
        <taxon>Thomasclavelia</taxon>
    </lineage>
</organism>
<evidence type="ECO:0008006" key="3">
    <source>
        <dbReference type="Google" id="ProtNLM"/>
    </source>
</evidence>
<reference evidence="1" key="2">
    <citation type="submission" date="2021-09" db="EMBL/GenBank/DDBJ databases">
        <authorList>
            <person name="Gilroy R."/>
        </authorList>
    </citation>
    <scope>NUCLEOTIDE SEQUENCE</scope>
    <source>
        <strain evidence="1">CHK193-16274</strain>
    </source>
</reference>
<dbReference type="AlphaFoldDB" id="A0A921G9J2"/>
<dbReference type="InterPro" id="IPR029465">
    <property type="entry name" value="ATPgrasp_TupA"/>
</dbReference>
<sequence>MKKYGIKKLFVRITLRLAALGFLPFLSDERYLKIKYQYMTGKKLSLKYPKTFSEKLQWLKLNDRRAEYTMMVDKYKVRAYIKQELGEEYLIPLLGVWDEPEKIDFNKLPNKFVLKCNHNSGLGMCICKNKNEIDLNRVKTNLNRGLKQNYYLIGREWPYKNVKRKIIAEKFMEDDNLAELRDYKFYCFSGEPTYCQVISDRSTNETIDFFDMEWNHMNFTGLEKPYHPHSKTEISEPVQFSLMKKFAKKLSRNIPFVRVDFYEINQKLYFGELTFYPASGFGMFSDDSINIELGKKIKLKR</sequence>
<accession>A0A921G9J2</accession>